<accession>A0A286UD40</accession>
<dbReference type="EMBL" id="NBII01000007">
    <property type="protein sequence ID" value="PAV17458.1"/>
    <property type="molecule type" value="Genomic_DNA"/>
</dbReference>
<reference evidence="1 2" key="1">
    <citation type="journal article" date="2017" name="Mol. Ecol.">
        <title>Comparative and population genomic landscape of Phellinus noxius: A hypervariable fungus causing root rot in trees.</title>
        <authorList>
            <person name="Chung C.L."/>
            <person name="Lee T.J."/>
            <person name="Akiba M."/>
            <person name="Lee H.H."/>
            <person name="Kuo T.H."/>
            <person name="Liu D."/>
            <person name="Ke H.M."/>
            <person name="Yokoi T."/>
            <person name="Roa M.B."/>
            <person name="Lu M.J."/>
            <person name="Chang Y.Y."/>
            <person name="Ann P.J."/>
            <person name="Tsai J.N."/>
            <person name="Chen C.Y."/>
            <person name="Tzean S.S."/>
            <person name="Ota Y."/>
            <person name="Hattori T."/>
            <person name="Sahashi N."/>
            <person name="Liou R.F."/>
            <person name="Kikuchi T."/>
            <person name="Tsai I.J."/>
        </authorList>
    </citation>
    <scope>NUCLEOTIDE SEQUENCE [LARGE SCALE GENOMIC DNA]</scope>
    <source>
        <strain evidence="1 2">FFPRI411160</strain>
    </source>
</reference>
<proteinExistence type="predicted"/>
<gene>
    <name evidence="1" type="ORF">PNOK_0752200</name>
</gene>
<dbReference type="InParanoid" id="A0A286UD40"/>
<dbReference type="Proteomes" id="UP000217199">
    <property type="component" value="Unassembled WGS sequence"/>
</dbReference>
<comment type="caution">
    <text evidence="1">The sequence shown here is derived from an EMBL/GenBank/DDBJ whole genome shotgun (WGS) entry which is preliminary data.</text>
</comment>
<dbReference type="AlphaFoldDB" id="A0A286UD40"/>
<keyword evidence="2" id="KW-1185">Reference proteome</keyword>
<sequence length="233" mass="26936">MKYKLPTKSRIHHNKYPIAPAIYRKSVVASNFPEAELGEKIYHYVRGYQLIADRLRSLNLTKEDVKRIHAVVKSDWGPGLTYEYPRTNDLEGIKKLFALCDKWYEEMDSTTDNVKLMRMQFGFAGGCQIIQRSPLGVKLLIQADKLVIEECKARGTFVGPGNVPQQRRETQLYDLVQTEFKSKDRNGRIRKIFVVDFISSAVNGNMYVVKYDGSKKEEKVDEDEMLNLYDARV</sequence>
<name>A0A286UD40_9AGAM</name>
<evidence type="ECO:0000313" key="2">
    <source>
        <dbReference type="Proteomes" id="UP000217199"/>
    </source>
</evidence>
<evidence type="ECO:0000313" key="1">
    <source>
        <dbReference type="EMBL" id="PAV17458.1"/>
    </source>
</evidence>
<organism evidence="1 2">
    <name type="scientific">Pyrrhoderma noxium</name>
    <dbReference type="NCBI Taxonomy" id="2282107"/>
    <lineage>
        <taxon>Eukaryota</taxon>
        <taxon>Fungi</taxon>
        <taxon>Dikarya</taxon>
        <taxon>Basidiomycota</taxon>
        <taxon>Agaricomycotina</taxon>
        <taxon>Agaricomycetes</taxon>
        <taxon>Hymenochaetales</taxon>
        <taxon>Hymenochaetaceae</taxon>
        <taxon>Pyrrhoderma</taxon>
    </lineage>
</organism>
<protein>
    <submittedName>
        <fullName evidence="1">Uncharacterized protein</fullName>
    </submittedName>
</protein>